<proteinExistence type="predicted"/>
<keyword evidence="2" id="KW-1185">Reference proteome</keyword>
<dbReference type="EMBL" id="CM042028">
    <property type="protein sequence ID" value="KAI3797956.1"/>
    <property type="molecule type" value="Genomic_DNA"/>
</dbReference>
<comment type="caution">
    <text evidence="1">The sequence shown here is derived from an EMBL/GenBank/DDBJ whole genome shotgun (WGS) entry which is preliminary data.</text>
</comment>
<reference evidence="2" key="1">
    <citation type="journal article" date="2022" name="Mol. Ecol. Resour.">
        <title>The genomes of chicory, endive, great burdock and yacon provide insights into Asteraceae palaeo-polyploidization history and plant inulin production.</title>
        <authorList>
            <person name="Fan W."/>
            <person name="Wang S."/>
            <person name="Wang H."/>
            <person name="Wang A."/>
            <person name="Jiang F."/>
            <person name="Liu H."/>
            <person name="Zhao H."/>
            <person name="Xu D."/>
            <person name="Zhang Y."/>
        </authorList>
    </citation>
    <scope>NUCLEOTIDE SEQUENCE [LARGE SCALE GENOMIC DNA]</scope>
    <source>
        <strain evidence="2">cv. Yunnan</strain>
    </source>
</reference>
<sequence>MKSCENSMASLQDSRSLAMDYTVPNNEVNEIDFIVDEIDVSDFVMDDVEGDGGGHEVVDDYDMEGVEEDIDGENKDDVLQDPLQQLSWTFLWAIDDMYVNLSVGW</sequence>
<protein>
    <submittedName>
        <fullName evidence="1">Uncharacterized protein</fullName>
    </submittedName>
</protein>
<organism evidence="1 2">
    <name type="scientific">Smallanthus sonchifolius</name>
    <dbReference type="NCBI Taxonomy" id="185202"/>
    <lineage>
        <taxon>Eukaryota</taxon>
        <taxon>Viridiplantae</taxon>
        <taxon>Streptophyta</taxon>
        <taxon>Embryophyta</taxon>
        <taxon>Tracheophyta</taxon>
        <taxon>Spermatophyta</taxon>
        <taxon>Magnoliopsida</taxon>
        <taxon>eudicotyledons</taxon>
        <taxon>Gunneridae</taxon>
        <taxon>Pentapetalae</taxon>
        <taxon>asterids</taxon>
        <taxon>campanulids</taxon>
        <taxon>Asterales</taxon>
        <taxon>Asteraceae</taxon>
        <taxon>Asteroideae</taxon>
        <taxon>Heliantheae alliance</taxon>
        <taxon>Millerieae</taxon>
        <taxon>Smallanthus</taxon>
    </lineage>
</organism>
<name>A0ACB9HRM7_9ASTR</name>
<reference evidence="1 2" key="2">
    <citation type="journal article" date="2022" name="Mol. Ecol. Resour.">
        <title>The genomes of chicory, endive, great burdock and yacon provide insights into Asteraceae paleo-polyploidization history and plant inulin production.</title>
        <authorList>
            <person name="Fan W."/>
            <person name="Wang S."/>
            <person name="Wang H."/>
            <person name="Wang A."/>
            <person name="Jiang F."/>
            <person name="Liu H."/>
            <person name="Zhao H."/>
            <person name="Xu D."/>
            <person name="Zhang Y."/>
        </authorList>
    </citation>
    <scope>NUCLEOTIDE SEQUENCE [LARGE SCALE GENOMIC DNA]</scope>
    <source>
        <strain evidence="2">cv. Yunnan</strain>
        <tissue evidence="1">Leaves</tissue>
    </source>
</reference>
<dbReference type="Proteomes" id="UP001056120">
    <property type="component" value="Linkage Group LG11"/>
</dbReference>
<evidence type="ECO:0000313" key="2">
    <source>
        <dbReference type="Proteomes" id="UP001056120"/>
    </source>
</evidence>
<gene>
    <name evidence="1" type="ORF">L1987_33221</name>
</gene>
<evidence type="ECO:0000313" key="1">
    <source>
        <dbReference type="EMBL" id="KAI3797956.1"/>
    </source>
</evidence>
<accession>A0ACB9HRM7</accession>